<gene>
    <name evidence="3" type="ORF">C1SCF055_LOCUS25219</name>
</gene>
<dbReference type="InterPro" id="IPR012317">
    <property type="entry name" value="Poly(ADP-ribose)pol_cat_dom"/>
</dbReference>
<dbReference type="AlphaFoldDB" id="A0A9P1CY00"/>
<dbReference type="Proteomes" id="UP001152797">
    <property type="component" value="Unassembled WGS sequence"/>
</dbReference>
<protein>
    <submittedName>
        <fullName evidence="5">Poly [ADP-ribose] polymerase (PARP)</fullName>
    </submittedName>
</protein>
<keyword evidence="6" id="KW-1185">Reference proteome</keyword>
<reference evidence="3" key="1">
    <citation type="submission" date="2022-10" db="EMBL/GenBank/DDBJ databases">
        <authorList>
            <person name="Chen Y."/>
            <person name="Dougan E. K."/>
            <person name="Chan C."/>
            <person name="Rhodes N."/>
            <person name="Thang M."/>
        </authorList>
    </citation>
    <scope>NUCLEOTIDE SEQUENCE</scope>
</reference>
<evidence type="ECO:0000256" key="1">
    <source>
        <dbReference type="SAM" id="Coils"/>
    </source>
</evidence>
<dbReference type="GO" id="GO:0003950">
    <property type="term" value="F:NAD+ poly-ADP-ribosyltransferase activity"/>
    <property type="evidence" value="ECO:0007669"/>
    <property type="project" value="InterPro"/>
</dbReference>
<organism evidence="3">
    <name type="scientific">Cladocopium goreaui</name>
    <dbReference type="NCBI Taxonomy" id="2562237"/>
    <lineage>
        <taxon>Eukaryota</taxon>
        <taxon>Sar</taxon>
        <taxon>Alveolata</taxon>
        <taxon>Dinophyceae</taxon>
        <taxon>Suessiales</taxon>
        <taxon>Symbiodiniaceae</taxon>
        <taxon>Cladocopium</taxon>
    </lineage>
</organism>
<name>A0A9P1CY00_9DINO</name>
<reference evidence="4" key="2">
    <citation type="submission" date="2024-04" db="EMBL/GenBank/DDBJ databases">
        <authorList>
            <person name="Chen Y."/>
            <person name="Shah S."/>
            <person name="Dougan E. K."/>
            <person name="Thang M."/>
            <person name="Chan C."/>
        </authorList>
    </citation>
    <scope>NUCLEOTIDE SEQUENCE [LARGE SCALE GENOMIC DNA]</scope>
</reference>
<evidence type="ECO:0000313" key="3">
    <source>
        <dbReference type="EMBL" id="CAI3998963.1"/>
    </source>
</evidence>
<accession>A0A9P1CY00</accession>
<feature type="coiled-coil region" evidence="1">
    <location>
        <begin position="171"/>
        <end position="198"/>
    </location>
</feature>
<proteinExistence type="predicted"/>
<sequence>MEQMWLIAQEVAEKIFDHFQQLQPQIVGALQSGIDQLTRPPDSPTGLELRLADLQETLLARDNELAISRKQIQDLQMKLARKENEKAALMPLRSRVSSLEFKLLEKDAEGISQIQDLQMKLAREENARAALVPLQSRVDFLEFKLLQKEGEIVAAQQGLHGKLERMETEKLQSCMAQISHLEKQLAQKESERVLMAQRFATQPQVDGETWQYQTSRGKWISFPEPANKELIVKARENHDAFQIVIDERTYDIEFKKGKKEVKIRCFVGLPSLPLHWNARLHQGLSGNLMLLKKVTGKRTLERLAEVLNGSRARHDGTVCKCVHGSSNFIVTEAYQVRNLHLWRRYHRCIRSICDKHRQYGISPEHIRHPPSKALIDFATDIDVDQASNELLLLHGTPHFDVAKVIATEGFDHRVAGNGLYGQGTYFAAQTCKAAQYATVHGMSLKASTQLVGTMLLARVAIGDPFYTQSEWHFSRPPEKNGVRADSIIARPGTSHGPSAGRQNHLEVVTFDPAQAYPEFIVNFVEK</sequence>
<dbReference type="GO" id="GO:1990404">
    <property type="term" value="F:NAD+-protein mono-ADP-ribosyltransferase activity"/>
    <property type="evidence" value="ECO:0007669"/>
    <property type="project" value="TreeGrafter"/>
</dbReference>
<evidence type="ECO:0000313" key="6">
    <source>
        <dbReference type="Proteomes" id="UP001152797"/>
    </source>
</evidence>
<evidence type="ECO:0000313" key="4">
    <source>
        <dbReference type="EMBL" id="CAL1152338.1"/>
    </source>
</evidence>
<dbReference type="Pfam" id="PF00644">
    <property type="entry name" value="PARP"/>
    <property type="match status" value="1"/>
</dbReference>
<evidence type="ECO:0000313" key="5">
    <source>
        <dbReference type="EMBL" id="CAL4786275.1"/>
    </source>
</evidence>
<dbReference type="EMBL" id="CAMXCT010002562">
    <property type="protein sequence ID" value="CAI3998963.1"/>
    <property type="molecule type" value="Genomic_DNA"/>
</dbReference>
<dbReference type="EMBL" id="CAMXCT020002562">
    <property type="protein sequence ID" value="CAL1152338.1"/>
    <property type="molecule type" value="Genomic_DNA"/>
</dbReference>
<comment type="caution">
    <text evidence="3">The sequence shown here is derived from an EMBL/GenBank/DDBJ whole genome shotgun (WGS) entry which is preliminary data.</text>
</comment>
<evidence type="ECO:0000259" key="2">
    <source>
        <dbReference type="Pfam" id="PF00644"/>
    </source>
</evidence>
<keyword evidence="1" id="KW-0175">Coiled coil</keyword>
<feature type="domain" description="PARP catalytic" evidence="2">
    <location>
        <begin position="385"/>
        <end position="489"/>
    </location>
</feature>
<dbReference type="InterPro" id="IPR051712">
    <property type="entry name" value="ARTD-AVP"/>
</dbReference>
<dbReference type="Gene3D" id="3.90.228.10">
    <property type="match status" value="1"/>
</dbReference>
<dbReference type="PANTHER" id="PTHR45740:SF2">
    <property type="entry name" value="POLY [ADP-RIBOSE] POLYMERASE"/>
    <property type="match status" value="1"/>
</dbReference>
<dbReference type="PANTHER" id="PTHR45740">
    <property type="entry name" value="POLY [ADP-RIBOSE] POLYMERASE"/>
    <property type="match status" value="1"/>
</dbReference>
<dbReference type="GO" id="GO:0005634">
    <property type="term" value="C:nucleus"/>
    <property type="evidence" value="ECO:0007669"/>
    <property type="project" value="TreeGrafter"/>
</dbReference>
<dbReference type="SUPFAM" id="SSF56399">
    <property type="entry name" value="ADP-ribosylation"/>
    <property type="match status" value="1"/>
</dbReference>
<dbReference type="OrthoDB" id="408612at2759"/>
<dbReference type="EMBL" id="CAMXCT030002562">
    <property type="protein sequence ID" value="CAL4786275.1"/>
    <property type="molecule type" value="Genomic_DNA"/>
</dbReference>